<protein>
    <recommendedName>
        <fullName evidence="6">SWIM-type domain-containing protein</fullName>
    </recommendedName>
</protein>
<reference evidence="7" key="1">
    <citation type="journal article" date="2021" name="Nat. Commun.">
        <title>Genomic analyses provide insights into spinach domestication and the genetic basis of agronomic traits.</title>
        <authorList>
            <person name="Cai X."/>
            <person name="Sun X."/>
            <person name="Xu C."/>
            <person name="Sun H."/>
            <person name="Wang X."/>
            <person name="Ge C."/>
            <person name="Zhang Z."/>
            <person name="Wang Q."/>
            <person name="Fei Z."/>
            <person name="Jiao C."/>
            <person name="Wang Q."/>
        </authorList>
    </citation>
    <scope>NUCLEOTIDE SEQUENCE [LARGE SCALE GENOMIC DNA]</scope>
    <source>
        <strain evidence="7">cv. Varoflay</strain>
    </source>
</reference>
<keyword evidence="7" id="KW-1185">Reference proteome</keyword>
<feature type="region of interest" description="Disordered" evidence="5">
    <location>
        <begin position="130"/>
        <end position="172"/>
    </location>
</feature>
<reference evidence="8" key="2">
    <citation type="submission" date="2025-08" db="UniProtKB">
        <authorList>
            <consortium name="RefSeq"/>
        </authorList>
    </citation>
    <scope>IDENTIFICATION</scope>
    <source>
        <tissue evidence="8">Leaf</tissue>
    </source>
</reference>
<keyword evidence="2 4" id="KW-0863">Zinc-finger</keyword>
<feature type="compositionally biased region" description="Basic and acidic residues" evidence="5">
    <location>
        <begin position="140"/>
        <end position="150"/>
    </location>
</feature>
<dbReference type="Proteomes" id="UP000813463">
    <property type="component" value="Chromosome 5"/>
</dbReference>
<dbReference type="PANTHER" id="PTHR47718">
    <property type="entry name" value="OS01G0519700 PROTEIN"/>
    <property type="match status" value="1"/>
</dbReference>
<evidence type="ECO:0000313" key="7">
    <source>
        <dbReference type="Proteomes" id="UP000813463"/>
    </source>
</evidence>
<dbReference type="InterPro" id="IPR007527">
    <property type="entry name" value="Znf_SWIM"/>
</dbReference>
<dbReference type="PROSITE" id="PS50966">
    <property type="entry name" value="ZF_SWIM"/>
    <property type="match status" value="1"/>
</dbReference>
<name>A0ABM3QR11_SPIOL</name>
<evidence type="ECO:0000259" key="6">
    <source>
        <dbReference type="PROSITE" id="PS50966"/>
    </source>
</evidence>
<feature type="domain" description="SWIM-type" evidence="6">
    <location>
        <begin position="1"/>
        <end position="28"/>
    </location>
</feature>
<dbReference type="InterPro" id="IPR006564">
    <property type="entry name" value="Znf_PMZ"/>
</dbReference>
<keyword evidence="1" id="KW-0479">Metal-binding</keyword>
<accession>A0ABM3QR11</accession>
<organism evidence="7 8">
    <name type="scientific">Spinacia oleracea</name>
    <name type="common">Spinach</name>
    <dbReference type="NCBI Taxonomy" id="3562"/>
    <lineage>
        <taxon>Eukaryota</taxon>
        <taxon>Viridiplantae</taxon>
        <taxon>Streptophyta</taxon>
        <taxon>Embryophyta</taxon>
        <taxon>Tracheophyta</taxon>
        <taxon>Spermatophyta</taxon>
        <taxon>Magnoliopsida</taxon>
        <taxon>eudicotyledons</taxon>
        <taxon>Gunneridae</taxon>
        <taxon>Pentapetalae</taxon>
        <taxon>Caryophyllales</taxon>
        <taxon>Chenopodiaceae</taxon>
        <taxon>Chenopodioideae</taxon>
        <taxon>Anserineae</taxon>
        <taxon>Spinacia</taxon>
    </lineage>
</organism>
<evidence type="ECO:0000256" key="1">
    <source>
        <dbReference type="ARBA" id="ARBA00022723"/>
    </source>
</evidence>
<dbReference type="SMART" id="SM00575">
    <property type="entry name" value="ZnF_PMZ"/>
    <property type="match status" value="1"/>
</dbReference>
<keyword evidence="3" id="KW-0862">Zinc</keyword>
<dbReference type="GeneID" id="130461656"/>
<dbReference type="Pfam" id="PF04434">
    <property type="entry name" value="SWIM"/>
    <property type="match status" value="1"/>
</dbReference>
<evidence type="ECO:0000256" key="4">
    <source>
        <dbReference type="PROSITE-ProRule" id="PRU00325"/>
    </source>
</evidence>
<evidence type="ECO:0000256" key="3">
    <source>
        <dbReference type="ARBA" id="ARBA00022833"/>
    </source>
</evidence>
<evidence type="ECO:0000256" key="5">
    <source>
        <dbReference type="SAM" id="MobiDB-lite"/>
    </source>
</evidence>
<feature type="compositionally biased region" description="Basic residues" evidence="5">
    <location>
        <begin position="151"/>
        <end position="171"/>
    </location>
</feature>
<dbReference type="PANTHER" id="PTHR47718:SF17">
    <property type="entry name" value="PROTEIN FAR1-RELATED SEQUENCE 5-LIKE"/>
    <property type="match status" value="1"/>
</dbReference>
<gene>
    <name evidence="8" type="primary">LOC130461656</name>
</gene>
<proteinExistence type="predicted"/>
<evidence type="ECO:0000256" key="2">
    <source>
        <dbReference type="ARBA" id="ARBA00022771"/>
    </source>
</evidence>
<dbReference type="RefSeq" id="XP_056685793.1">
    <property type="nucleotide sequence ID" value="XM_056829815.1"/>
</dbReference>
<sequence length="234" mass="27177">MVVDCTCKSFGEIGILCSHILRVFIVHNVERIPNRYIMKRCTKQAMNTIVEEREDRDNEVSVFSASVWRMQTIRSCIKVINEAQHCPIARKIIDSGVLDMSTKFKEYIVLQEPIVEEPIVEEVIPTMVKNPPKRIKKNKKGNEKSNERNARPKRIVEKKRNKPKGWNKRRERHVDNLREETRSSDQRIINLPVGGILVHPVSSKSQLETFIPDDYFGVSIHPLFLHDAYVLTGY</sequence>
<evidence type="ECO:0000313" key="8">
    <source>
        <dbReference type="RefSeq" id="XP_056685793.1"/>
    </source>
</evidence>